<dbReference type="EMBL" id="CAJVPY010002369">
    <property type="protein sequence ID" value="CAG8558289.1"/>
    <property type="molecule type" value="Genomic_DNA"/>
</dbReference>
<sequence length="291" mass="35392">MSFDCRYKVDSKAYKNYCYKKRIIKSNNKIKDDEFYNYILIKILNIPQNNSPNVDEFQILNLTDIQKQQLQELRAEQMRRVIRFNEIKNGIENETLENIERLPRLKFWTEYLAEYNLFVKQIQNETDLYRLREFWITKINNSQFTNEEKLNLHKIHEECIRILLEQSQQSNYQRIQNGILKETNITNLEVDRYWFREINRSSLSENQQKELNDLHAKTLIALSNKQYNEIRKEILKTNDSFLLEDRGDIDRQIQLLKDNNLTDERQTIKLQEMRRGRLQNLLQVKEIANYD</sequence>
<organism evidence="1 2">
    <name type="scientific">Dentiscutata erythropus</name>
    <dbReference type="NCBI Taxonomy" id="1348616"/>
    <lineage>
        <taxon>Eukaryota</taxon>
        <taxon>Fungi</taxon>
        <taxon>Fungi incertae sedis</taxon>
        <taxon>Mucoromycota</taxon>
        <taxon>Glomeromycotina</taxon>
        <taxon>Glomeromycetes</taxon>
        <taxon>Diversisporales</taxon>
        <taxon>Gigasporaceae</taxon>
        <taxon>Dentiscutata</taxon>
    </lineage>
</organism>
<gene>
    <name evidence="1" type="ORF">DERYTH_LOCUS5609</name>
</gene>
<evidence type="ECO:0000313" key="2">
    <source>
        <dbReference type="Proteomes" id="UP000789405"/>
    </source>
</evidence>
<dbReference type="OrthoDB" id="2445732at2759"/>
<dbReference type="Proteomes" id="UP000789405">
    <property type="component" value="Unassembled WGS sequence"/>
</dbReference>
<dbReference type="AlphaFoldDB" id="A0A9N9FV18"/>
<reference evidence="1" key="1">
    <citation type="submission" date="2021-06" db="EMBL/GenBank/DDBJ databases">
        <authorList>
            <person name="Kallberg Y."/>
            <person name="Tangrot J."/>
            <person name="Rosling A."/>
        </authorList>
    </citation>
    <scope>NUCLEOTIDE SEQUENCE</scope>
    <source>
        <strain evidence="1">MA453B</strain>
    </source>
</reference>
<evidence type="ECO:0000313" key="1">
    <source>
        <dbReference type="EMBL" id="CAG8558289.1"/>
    </source>
</evidence>
<accession>A0A9N9FV18</accession>
<proteinExistence type="predicted"/>
<keyword evidence="2" id="KW-1185">Reference proteome</keyword>
<name>A0A9N9FV18_9GLOM</name>
<protein>
    <submittedName>
        <fullName evidence="1">17468_t:CDS:1</fullName>
    </submittedName>
</protein>
<comment type="caution">
    <text evidence="1">The sequence shown here is derived from an EMBL/GenBank/DDBJ whole genome shotgun (WGS) entry which is preliminary data.</text>
</comment>